<reference evidence="4 5" key="1">
    <citation type="submission" date="2024-01" db="EMBL/GenBank/DDBJ databases">
        <title>Comparative genomics of Cryptococcus and Kwoniella reveals pathogenesis evolution and contrasting modes of karyotype evolution via chromosome fusion or intercentromeric recombination.</title>
        <authorList>
            <person name="Coelho M.A."/>
            <person name="David-Palma M."/>
            <person name="Shea T."/>
            <person name="Bowers K."/>
            <person name="McGinley-Smith S."/>
            <person name="Mohammad A.W."/>
            <person name="Gnirke A."/>
            <person name="Yurkov A.M."/>
            <person name="Nowrousian M."/>
            <person name="Sun S."/>
            <person name="Cuomo C.A."/>
            <person name="Heitman J."/>
        </authorList>
    </citation>
    <scope>NUCLEOTIDE SEQUENCE [LARGE SCALE GENOMIC DNA]</scope>
    <source>
        <strain evidence="4 5">PYCC6329</strain>
    </source>
</reference>
<proteinExistence type="inferred from homology"/>
<accession>A0AAX4KEX4</accession>
<dbReference type="Gene3D" id="3.40.50.720">
    <property type="entry name" value="NAD(P)-binding Rossmann-like Domain"/>
    <property type="match status" value="1"/>
</dbReference>
<dbReference type="InterPro" id="IPR052178">
    <property type="entry name" value="Sec_Metab_Biosynth_SDR"/>
</dbReference>
<dbReference type="GeneID" id="91101453"/>
<dbReference type="AlphaFoldDB" id="A0AAX4KEX4"/>
<keyword evidence="2" id="KW-0521">NADP</keyword>
<dbReference type="EMBL" id="CP144089">
    <property type="protein sequence ID" value="WWD04579.1"/>
    <property type="molecule type" value="Genomic_DNA"/>
</dbReference>
<evidence type="ECO:0000313" key="5">
    <source>
        <dbReference type="Proteomes" id="UP001358614"/>
    </source>
</evidence>
<dbReference type="PANTHER" id="PTHR43618:SF4">
    <property type="entry name" value="SHORT CHAIN DEHYDROGENASE_REDUCTASE FAMILY (AFU_ORTHOLOGUE AFUA_7G04540)"/>
    <property type="match status" value="1"/>
</dbReference>
<evidence type="ECO:0008006" key="6">
    <source>
        <dbReference type="Google" id="ProtNLM"/>
    </source>
</evidence>
<evidence type="ECO:0000256" key="2">
    <source>
        <dbReference type="ARBA" id="ARBA00022857"/>
    </source>
</evidence>
<keyword evidence="3" id="KW-0560">Oxidoreductase</keyword>
<sequence>MSLSSFEIGNLFSVKGKVSIGRAITTALAVNGAKVIIIGRRLATLDTTAKEINEQASKNGGQVIAIEGDISSKKGIEEVYEKIKSLTDRVDYLVNNAGFASVYKVRADIDDPVELEKKLWSIEESDFNDMTKYFMTAPWLLSVKLIPLFKKSSDPVISNITSIGGQTMDRSITHPAYASAKAAEIHLTQRLAANLIPLKIRVNSISPGLFKSQLTTGSSEVDAPLAPIIEQLIKGVPSGREGRWEEIGGIALMLATPAGAYFNGADIVIDGGTRLILSA</sequence>
<dbReference type="SUPFAM" id="SSF51735">
    <property type="entry name" value="NAD(P)-binding Rossmann-fold domains"/>
    <property type="match status" value="1"/>
</dbReference>
<dbReference type="GO" id="GO:0016491">
    <property type="term" value="F:oxidoreductase activity"/>
    <property type="evidence" value="ECO:0007669"/>
    <property type="project" value="UniProtKB-KW"/>
</dbReference>
<dbReference type="InterPro" id="IPR036291">
    <property type="entry name" value="NAD(P)-bd_dom_sf"/>
</dbReference>
<dbReference type="Pfam" id="PF13561">
    <property type="entry name" value="adh_short_C2"/>
    <property type="match status" value="1"/>
</dbReference>
<protein>
    <recommendedName>
        <fullName evidence="6">NAD(P)-binding protein</fullName>
    </recommendedName>
</protein>
<gene>
    <name evidence="4" type="ORF">V865_002649</name>
</gene>
<evidence type="ECO:0000256" key="3">
    <source>
        <dbReference type="ARBA" id="ARBA00023002"/>
    </source>
</evidence>
<evidence type="ECO:0000313" key="4">
    <source>
        <dbReference type="EMBL" id="WWD04579.1"/>
    </source>
</evidence>
<evidence type="ECO:0000256" key="1">
    <source>
        <dbReference type="ARBA" id="ARBA00006484"/>
    </source>
</evidence>
<dbReference type="PRINTS" id="PR00080">
    <property type="entry name" value="SDRFAMILY"/>
</dbReference>
<keyword evidence="5" id="KW-1185">Reference proteome</keyword>
<dbReference type="Proteomes" id="UP001358614">
    <property type="component" value="Chromosome 1"/>
</dbReference>
<dbReference type="CDD" id="cd05233">
    <property type="entry name" value="SDR_c"/>
    <property type="match status" value="1"/>
</dbReference>
<dbReference type="PANTHER" id="PTHR43618">
    <property type="entry name" value="7-ALPHA-HYDROXYSTEROID DEHYDROGENASE"/>
    <property type="match status" value="1"/>
</dbReference>
<dbReference type="KEGG" id="ker:91101453"/>
<organism evidence="4 5">
    <name type="scientific">Kwoniella europaea PYCC6329</name>
    <dbReference type="NCBI Taxonomy" id="1423913"/>
    <lineage>
        <taxon>Eukaryota</taxon>
        <taxon>Fungi</taxon>
        <taxon>Dikarya</taxon>
        <taxon>Basidiomycota</taxon>
        <taxon>Agaricomycotina</taxon>
        <taxon>Tremellomycetes</taxon>
        <taxon>Tremellales</taxon>
        <taxon>Cryptococcaceae</taxon>
        <taxon>Kwoniella</taxon>
    </lineage>
</organism>
<name>A0AAX4KEX4_9TREE</name>
<comment type="similarity">
    <text evidence="1">Belongs to the short-chain dehydrogenases/reductases (SDR) family.</text>
</comment>
<dbReference type="InterPro" id="IPR002347">
    <property type="entry name" value="SDR_fam"/>
</dbReference>
<dbReference type="PRINTS" id="PR00081">
    <property type="entry name" value="GDHRDH"/>
</dbReference>
<dbReference type="RefSeq" id="XP_066082546.1">
    <property type="nucleotide sequence ID" value="XM_066226449.1"/>
</dbReference>